<keyword evidence="4" id="KW-1185">Reference proteome</keyword>
<feature type="transmembrane region" description="Helical" evidence="1">
    <location>
        <begin position="111"/>
        <end position="132"/>
    </location>
</feature>
<dbReference type="Pfam" id="PF14358">
    <property type="entry name" value="DUF4405"/>
    <property type="match status" value="1"/>
</dbReference>
<organism evidence="3 4">
    <name type="scientific">Clostridium carboxidivorans P7</name>
    <dbReference type="NCBI Taxonomy" id="536227"/>
    <lineage>
        <taxon>Bacteria</taxon>
        <taxon>Bacillati</taxon>
        <taxon>Bacillota</taxon>
        <taxon>Clostridia</taxon>
        <taxon>Eubacteriales</taxon>
        <taxon>Clostridiaceae</taxon>
        <taxon>Clostridium</taxon>
    </lineage>
</organism>
<evidence type="ECO:0000259" key="2">
    <source>
        <dbReference type="Pfam" id="PF14358"/>
    </source>
</evidence>
<keyword evidence="1" id="KW-0472">Membrane</keyword>
<dbReference type="EMBL" id="ACVI01000020">
    <property type="protein sequence ID" value="EET87955.1"/>
    <property type="molecule type" value="Genomic_DNA"/>
</dbReference>
<dbReference type="PATRIC" id="fig|536227.13.peg.2944"/>
<gene>
    <name evidence="3" type="ORF">CcarbDRAFT_1597</name>
</gene>
<feature type="transmembrane region" description="Helical" evidence="1">
    <location>
        <begin position="153"/>
        <end position="171"/>
    </location>
</feature>
<feature type="transmembrane region" description="Helical" evidence="1">
    <location>
        <begin position="66"/>
        <end position="91"/>
    </location>
</feature>
<keyword evidence="1" id="KW-0812">Transmembrane</keyword>
<proteinExistence type="predicted"/>
<dbReference type="OrthoDB" id="9779183at2"/>
<evidence type="ECO:0000313" key="4">
    <source>
        <dbReference type="Proteomes" id="UP000004198"/>
    </source>
</evidence>
<dbReference type="STRING" id="536227.Ccar_14040"/>
<dbReference type="eggNOG" id="ENOG502ZTJV">
    <property type="taxonomic scope" value="Bacteria"/>
</dbReference>
<comment type="caution">
    <text evidence="3">The sequence shown here is derived from an EMBL/GenBank/DDBJ whole genome shotgun (WGS) entry which is preliminary data.</text>
</comment>
<dbReference type="KEGG" id="cck:Ccar_14040"/>
<sequence length="228" mass="26114">MTSKKTFQIIVDLLMTIMLPVLMAYSLVGEAAHEVVGISMFILFIIHHILNYRWHQNLLKGRYSGIRILGTVINILIFVIMICLMVSGIMISHHVFMFLHISDGTSVARTIHLLAAYWGFAMMSVHMGLHWNMLMAVAKKITGMKETSHVRTIFLRMVAALIAAYGIYAFLQRKNGSYMILKTQFVFFDFDEPLSLFFADQLAIIGLFVCIGHYASKLLHRMVIFKQY</sequence>
<name>C6PS30_9CLOT</name>
<evidence type="ECO:0000313" key="3">
    <source>
        <dbReference type="EMBL" id="EET87955.1"/>
    </source>
</evidence>
<dbReference type="InterPro" id="IPR025517">
    <property type="entry name" value="DUF4405"/>
</dbReference>
<feature type="transmembrane region" description="Helical" evidence="1">
    <location>
        <begin position="7"/>
        <end position="29"/>
    </location>
</feature>
<feature type="domain" description="Flavinylation-associated cytochrome" evidence="2">
    <location>
        <begin position="72"/>
        <end position="131"/>
    </location>
</feature>
<reference evidence="3 4" key="1">
    <citation type="submission" date="2009-06" db="EMBL/GenBank/DDBJ databases">
        <title>The draft genome of Clostridium carboxidivorans P7.</title>
        <authorList>
            <consortium name="US DOE Joint Genome Institute (JGI-PGF)"/>
            <person name="Lucas S."/>
            <person name="Copeland A."/>
            <person name="Lapidus A."/>
            <person name="Glavina del Rio T."/>
            <person name="Tice H."/>
            <person name="Bruce D."/>
            <person name="Goodwin L."/>
            <person name="Pitluck S."/>
            <person name="Larimer F."/>
            <person name="Land M.L."/>
            <person name="Hauser L."/>
            <person name="Hemme C.L."/>
        </authorList>
    </citation>
    <scope>NUCLEOTIDE SEQUENCE [LARGE SCALE GENOMIC DNA]</scope>
    <source>
        <strain evidence="3 4">P7</strain>
    </source>
</reference>
<evidence type="ECO:0000256" key="1">
    <source>
        <dbReference type="SAM" id="Phobius"/>
    </source>
</evidence>
<feature type="transmembrane region" description="Helical" evidence="1">
    <location>
        <begin position="35"/>
        <end position="54"/>
    </location>
</feature>
<accession>C6PS30</accession>
<keyword evidence="1" id="KW-1133">Transmembrane helix</keyword>
<feature type="transmembrane region" description="Helical" evidence="1">
    <location>
        <begin position="194"/>
        <end position="216"/>
    </location>
</feature>
<dbReference type="Proteomes" id="UP000004198">
    <property type="component" value="Unassembled WGS sequence"/>
</dbReference>
<dbReference type="RefSeq" id="WP_007060482.1">
    <property type="nucleotide sequence ID" value="NZ_CP011803.1"/>
</dbReference>
<protein>
    <recommendedName>
        <fullName evidence="2">Flavinylation-associated cytochrome domain-containing protein</fullName>
    </recommendedName>
</protein>
<dbReference type="AlphaFoldDB" id="C6PS30"/>